<feature type="region of interest" description="Disordered" evidence="3">
    <location>
        <begin position="788"/>
        <end position="830"/>
    </location>
</feature>
<sequence length="934" mass="102536">MLVFCSKFAAAFSYTHAISSSLSRSGSSLTLNSLQRRLIVREMSQSLYAQNANYNIDPLRGKTALITGSSGGIGAGIAKVFAQAGADVIVHYNSRRDGALSTSKDINDRYHDAVRRNQDGSKSQSDNDYLPGRCIGIIQADFRDPSAVSEMFECVQNQILKNSRLDVLVNNAGIVTKLALEDDDDQLSSWHETMAVNLHAPLQLMKLAHLHMKSRTIGSRKGGVIINNTSIHGSRSVEFMTAYAASKAALDSLTRGLACEFAVDGVRVNAIAPGVVPVERTAEAFSDPKVTGMWLPHLPVGRLGTVEDIAHATLLLAVNEWMTGTVLTVDGGMMARANMPIRPKPPKPDRSVKGGRSTAVDKKPRDPPSFPPPLSFHLPTSTPIASLTPHYHDHANTRSTSAATTFHSRSSTIPRMSQNNNNDDDDDDNIATNSKTPSLKLFELEKAFEDDGENVVGTKFFGGNAVKEELYVPEEEERAAELQNVKREADEASEYRRFEDGAAFDALGKRVGVALQCAINALLYGDDSNNSIATWKEDAASFSWETPFQTNAKTPLAELAASKSFYNQLDVAILSAKTLQPNTVQIRWDIGAVWPNPWESRILLTGTSTLTVRDDVESNTIVLTKQVDRLDGTNPTDILGSLSSQLPPRFWDMYHIGMTPSAELDPRYTHVASDGLAYDSSKNIVPSTRGKRGMFSSYRLSYLPSRIVTEPSLIDTNGRDVRMAQALPNHGFTTAIKTMGPNKESFVPVSPIEVSISKSTEGEGSLITWSVPLPPQFASRLVLPLPSMEGEEWGDDDDGDNEAEEGPTKELATANLNGKSPLSFRRITTPRPDPPKALKCNYALRPNRLVATLPYGGNPQDEEVTQLRRQLYQEVVERDGFRPKLDPVTQRPIFFFWMNDAKACFTREGGLGMAVYEWRADWAKSNEVGIELEL</sequence>
<feature type="compositionally biased region" description="Acidic residues" evidence="3">
    <location>
        <begin position="789"/>
        <end position="805"/>
    </location>
</feature>
<comment type="similarity">
    <text evidence="1">Belongs to the short-chain dehydrogenases/reductases (SDR) family.</text>
</comment>
<dbReference type="Proteomes" id="UP001516023">
    <property type="component" value="Unassembled WGS sequence"/>
</dbReference>
<dbReference type="InterPro" id="IPR018790">
    <property type="entry name" value="DUF2358"/>
</dbReference>
<gene>
    <name evidence="4" type="ORF">HJC23_014080</name>
</gene>
<keyword evidence="5" id="KW-1185">Reference proteome</keyword>
<dbReference type="Pfam" id="PF13561">
    <property type="entry name" value="adh_short_C2"/>
    <property type="match status" value="1"/>
</dbReference>
<accession>A0ABD3QSY3</accession>
<name>A0ABD3QSY3_9STRA</name>
<evidence type="ECO:0000256" key="2">
    <source>
        <dbReference type="ARBA" id="ARBA00023002"/>
    </source>
</evidence>
<dbReference type="AlphaFoldDB" id="A0ABD3QSY3"/>
<dbReference type="PRINTS" id="PR00081">
    <property type="entry name" value="GDHRDH"/>
</dbReference>
<protein>
    <recommendedName>
        <fullName evidence="6">Short-chain dehydrogenase/reductase SDR</fullName>
    </recommendedName>
</protein>
<comment type="caution">
    <text evidence="4">The sequence shown here is derived from an EMBL/GenBank/DDBJ whole genome shotgun (WGS) entry which is preliminary data.</text>
</comment>
<dbReference type="PROSITE" id="PS00061">
    <property type="entry name" value="ADH_SHORT"/>
    <property type="match status" value="1"/>
</dbReference>
<evidence type="ECO:0000313" key="4">
    <source>
        <dbReference type="EMBL" id="KAL3803532.1"/>
    </source>
</evidence>
<dbReference type="InterPro" id="IPR020904">
    <property type="entry name" value="Sc_DH/Rdtase_CS"/>
</dbReference>
<feature type="region of interest" description="Disordered" evidence="3">
    <location>
        <begin position="337"/>
        <end position="434"/>
    </location>
</feature>
<dbReference type="SUPFAM" id="SSF51735">
    <property type="entry name" value="NAD(P)-binding Rossmann-fold domains"/>
    <property type="match status" value="1"/>
</dbReference>
<dbReference type="GO" id="GO:0016491">
    <property type="term" value="F:oxidoreductase activity"/>
    <property type="evidence" value="ECO:0007669"/>
    <property type="project" value="UniProtKB-KW"/>
</dbReference>
<reference evidence="4 5" key="1">
    <citation type="journal article" date="2020" name="G3 (Bethesda)">
        <title>Improved Reference Genome for Cyclotella cryptica CCMP332, a Model for Cell Wall Morphogenesis, Salinity Adaptation, and Lipid Production in Diatoms (Bacillariophyta).</title>
        <authorList>
            <person name="Roberts W.R."/>
            <person name="Downey K.M."/>
            <person name="Ruck E.C."/>
            <person name="Traller J.C."/>
            <person name="Alverson A.J."/>
        </authorList>
    </citation>
    <scope>NUCLEOTIDE SEQUENCE [LARGE SCALE GENOMIC DNA]</scope>
    <source>
        <strain evidence="4 5">CCMP332</strain>
    </source>
</reference>
<dbReference type="PRINTS" id="PR00080">
    <property type="entry name" value="SDRFAMILY"/>
</dbReference>
<dbReference type="InterPro" id="IPR002347">
    <property type="entry name" value="SDR_fam"/>
</dbReference>
<dbReference type="Gene3D" id="3.40.50.720">
    <property type="entry name" value="NAD(P)-binding Rossmann-like Domain"/>
    <property type="match status" value="1"/>
</dbReference>
<dbReference type="InterPro" id="IPR036291">
    <property type="entry name" value="NAD(P)-bd_dom_sf"/>
</dbReference>
<feature type="compositionally biased region" description="Polar residues" evidence="3">
    <location>
        <begin position="397"/>
        <end position="418"/>
    </location>
</feature>
<dbReference type="CDD" id="cd05233">
    <property type="entry name" value="SDR_c"/>
    <property type="match status" value="1"/>
</dbReference>
<keyword evidence="2" id="KW-0560">Oxidoreductase</keyword>
<dbReference type="PANTHER" id="PTHR43639:SF1">
    <property type="entry name" value="SHORT-CHAIN DEHYDROGENASE_REDUCTASE FAMILY PROTEIN"/>
    <property type="match status" value="1"/>
</dbReference>
<evidence type="ECO:0000256" key="3">
    <source>
        <dbReference type="SAM" id="MobiDB-lite"/>
    </source>
</evidence>
<organism evidence="4 5">
    <name type="scientific">Cyclotella cryptica</name>
    <dbReference type="NCBI Taxonomy" id="29204"/>
    <lineage>
        <taxon>Eukaryota</taxon>
        <taxon>Sar</taxon>
        <taxon>Stramenopiles</taxon>
        <taxon>Ochrophyta</taxon>
        <taxon>Bacillariophyta</taxon>
        <taxon>Coscinodiscophyceae</taxon>
        <taxon>Thalassiosirophycidae</taxon>
        <taxon>Stephanodiscales</taxon>
        <taxon>Stephanodiscaceae</taxon>
        <taxon>Cyclotella</taxon>
    </lineage>
</organism>
<evidence type="ECO:0000256" key="1">
    <source>
        <dbReference type="ARBA" id="ARBA00006484"/>
    </source>
</evidence>
<dbReference type="Pfam" id="PF10184">
    <property type="entry name" value="DUF2358"/>
    <property type="match status" value="1"/>
</dbReference>
<evidence type="ECO:0000313" key="5">
    <source>
        <dbReference type="Proteomes" id="UP001516023"/>
    </source>
</evidence>
<dbReference type="PANTHER" id="PTHR43639">
    <property type="entry name" value="OXIDOREDUCTASE, SHORT-CHAIN DEHYDROGENASE/REDUCTASE FAMILY (AFU_ORTHOLOGUE AFUA_5G02870)"/>
    <property type="match status" value="1"/>
</dbReference>
<dbReference type="FunFam" id="3.40.50.720:FF:000084">
    <property type="entry name" value="Short-chain dehydrogenase reductase"/>
    <property type="match status" value="1"/>
</dbReference>
<dbReference type="EMBL" id="JABMIG020000013">
    <property type="protein sequence ID" value="KAL3803532.1"/>
    <property type="molecule type" value="Genomic_DNA"/>
</dbReference>
<evidence type="ECO:0008006" key="6">
    <source>
        <dbReference type="Google" id="ProtNLM"/>
    </source>
</evidence>
<proteinExistence type="inferred from homology"/>